<protein>
    <submittedName>
        <fullName evidence="3">MerR family transcriptional regulator</fullName>
    </submittedName>
</protein>
<name>A0ABQ1PCV0_9MICC</name>
<sequence>MPGPDPASRRTPVPAAAGGSGRVFTIGEVLSRLRHDFESVTASKVRFLEEKGLIAPQRTPAGYRKYTHADIERLRFILALQRDRYLPLKVIKEYCEAIDRGERPENLPAAAVSPRMVSPQLADDLSARGRRLSALELRRQAQAPSELLQKLVSFGLISPVDGYYNEHDLAAVRSCVQLQAHGIEPRHLRAFRVAADRELSLVEQAISPLASRRDTASRARAAEAARELSEACLSLHRALVNGRIDRLDE</sequence>
<dbReference type="InterPro" id="IPR047057">
    <property type="entry name" value="MerR_fam"/>
</dbReference>
<proteinExistence type="predicted"/>
<dbReference type="EMBL" id="BMJI01000014">
    <property type="protein sequence ID" value="GGC94748.1"/>
    <property type="molecule type" value="Genomic_DNA"/>
</dbReference>
<dbReference type="InterPro" id="IPR009061">
    <property type="entry name" value="DNA-bd_dom_put_sf"/>
</dbReference>
<dbReference type="Proteomes" id="UP000597761">
    <property type="component" value="Unassembled WGS sequence"/>
</dbReference>
<evidence type="ECO:0000313" key="4">
    <source>
        <dbReference type="Proteomes" id="UP000597761"/>
    </source>
</evidence>
<dbReference type="SMART" id="SM00422">
    <property type="entry name" value="HTH_MERR"/>
    <property type="match status" value="1"/>
</dbReference>
<dbReference type="Pfam" id="PF13411">
    <property type="entry name" value="MerR_1"/>
    <property type="match status" value="1"/>
</dbReference>
<accession>A0ABQ1PCV0</accession>
<organism evidence="3 4">
    <name type="scientific">Tersicoccus solisilvae</name>
    <dbReference type="NCBI Taxonomy" id="1882339"/>
    <lineage>
        <taxon>Bacteria</taxon>
        <taxon>Bacillati</taxon>
        <taxon>Actinomycetota</taxon>
        <taxon>Actinomycetes</taxon>
        <taxon>Micrococcales</taxon>
        <taxon>Micrococcaceae</taxon>
        <taxon>Tersicoccus</taxon>
    </lineage>
</organism>
<keyword evidence="4" id="KW-1185">Reference proteome</keyword>
<keyword evidence="1" id="KW-0238">DNA-binding</keyword>
<dbReference type="CDD" id="cd00592">
    <property type="entry name" value="HTH_MerR-like"/>
    <property type="match status" value="1"/>
</dbReference>
<dbReference type="InterPro" id="IPR000551">
    <property type="entry name" value="MerR-type_HTH_dom"/>
</dbReference>
<dbReference type="PANTHER" id="PTHR30204:SF89">
    <property type="entry name" value="HTH MERR-TYPE DOMAIN-CONTAINING PROTEIN"/>
    <property type="match status" value="1"/>
</dbReference>
<feature type="domain" description="HTH merR-type" evidence="2">
    <location>
        <begin position="40"/>
        <end position="97"/>
    </location>
</feature>
<dbReference type="SUPFAM" id="SSF46955">
    <property type="entry name" value="Putative DNA-binding domain"/>
    <property type="match status" value="1"/>
</dbReference>
<dbReference type="PROSITE" id="PS50937">
    <property type="entry name" value="HTH_MERR_2"/>
    <property type="match status" value="1"/>
</dbReference>
<dbReference type="Gene3D" id="1.10.1660.10">
    <property type="match status" value="1"/>
</dbReference>
<gene>
    <name evidence="3" type="ORF">GCM10011512_22210</name>
</gene>
<evidence type="ECO:0000313" key="3">
    <source>
        <dbReference type="EMBL" id="GGC94748.1"/>
    </source>
</evidence>
<comment type="caution">
    <text evidence="3">The sequence shown here is derived from an EMBL/GenBank/DDBJ whole genome shotgun (WGS) entry which is preliminary data.</text>
</comment>
<evidence type="ECO:0000259" key="2">
    <source>
        <dbReference type="PROSITE" id="PS50937"/>
    </source>
</evidence>
<reference evidence="4" key="1">
    <citation type="journal article" date="2019" name="Int. J. Syst. Evol. Microbiol.">
        <title>The Global Catalogue of Microorganisms (GCM) 10K type strain sequencing project: providing services to taxonomists for standard genome sequencing and annotation.</title>
        <authorList>
            <consortium name="The Broad Institute Genomics Platform"/>
            <consortium name="The Broad Institute Genome Sequencing Center for Infectious Disease"/>
            <person name="Wu L."/>
            <person name="Ma J."/>
        </authorList>
    </citation>
    <scope>NUCLEOTIDE SEQUENCE [LARGE SCALE GENOMIC DNA]</scope>
    <source>
        <strain evidence="4">CGMCC 1.15480</strain>
    </source>
</reference>
<evidence type="ECO:0000256" key="1">
    <source>
        <dbReference type="ARBA" id="ARBA00023125"/>
    </source>
</evidence>
<dbReference type="PANTHER" id="PTHR30204">
    <property type="entry name" value="REDOX-CYCLING DRUG-SENSING TRANSCRIPTIONAL ACTIVATOR SOXR"/>
    <property type="match status" value="1"/>
</dbReference>